<dbReference type="EMBL" id="LT598496">
    <property type="protein sequence ID" value="SBV27570.1"/>
    <property type="molecule type" value="Genomic_DNA"/>
</dbReference>
<dbReference type="GO" id="GO:0004519">
    <property type="term" value="F:endonuclease activity"/>
    <property type="evidence" value="ECO:0007669"/>
    <property type="project" value="UniProtKB-KW"/>
</dbReference>
<dbReference type="SUPFAM" id="SSF54060">
    <property type="entry name" value="His-Me finger endonucleases"/>
    <property type="match status" value="1"/>
</dbReference>
<feature type="domain" description="HNH nuclease" evidence="1">
    <location>
        <begin position="81"/>
        <end position="122"/>
    </location>
</feature>
<reference evidence="3" key="1">
    <citation type="submission" date="2016-06" db="EMBL/GenBank/DDBJ databases">
        <authorList>
            <person name="Varghese N."/>
        </authorList>
    </citation>
    <scope>NUCLEOTIDE SEQUENCE [LARGE SCALE GENOMIC DNA]</scope>
    <source>
        <strain evidence="3">DSM 45344</strain>
    </source>
</reference>
<gene>
    <name evidence="2" type="ORF">GA0070620_3094</name>
</gene>
<sequence length="174" mass="19733">MATVTPPCSVVECDRPARARGWCLPHYKRWRRRGTIHDITPEHRFFSHVEEGENGCWLWTAGRYPAGYGKFSVDGSTELPHRWAYEFFIAEIPAGLSLDHLCRTPPCVNPWHLEPVTDRVNVVVRGTGPSARNARKTHCPQGHAYDTGNTYVSPRGDRGCRACRVAAERRHSLK</sequence>
<evidence type="ECO:0000259" key="1">
    <source>
        <dbReference type="Pfam" id="PF13392"/>
    </source>
</evidence>
<dbReference type="RefSeq" id="WP_157741626.1">
    <property type="nucleotide sequence ID" value="NZ_JBHRWG010000004.1"/>
</dbReference>
<keyword evidence="3" id="KW-1185">Reference proteome</keyword>
<dbReference type="InterPro" id="IPR044925">
    <property type="entry name" value="His-Me_finger_sf"/>
</dbReference>
<evidence type="ECO:0000313" key="3">
    <source>
        <dbReference type="Proteomes" id="UP000199393"/>
    </source>
</evidence>
<dbReference type="AlphaFoldDB" id="A0A1C3N4Q3"/>
<dbReference type="OrthoDB" id="3732358at2"/>
<dbReference type="Pfam" id="PF13392">
    <property type="entry name" value="HNH_3"/>
    <property type="match status" value="1"/>
</dbReference>
<keyword evidence="2" id="KW-0378">Hydrolase</keyword>
<name>A0A1C3N4Q3_9ACTN</name>
<protein>
    <submittedName>
        <fullName evidence="2">HNH endonuclease</fullName>
    </submittedName>
</protein>
<keyword evidence="2" id="KW-0540">Nuclease</keyword>
<dbReference type="Proteomes" id="UP000199393">
    <property type="component" value="Chromosome I"/>
</dbReference>
<proteinExistence type="predicted"/>
<organism evidence="2 3">
    <name type="scientific">Micromonospora krabiensis</name>
    <dbReference type="NCBI Taxonomy" id="307121"/>
    <lineage>
        <taxon>Bacteria</taxon>
        <taxon>Bacillati</taxon>
        <taxon>Actinomycetota</taxon>
        <taxon>Actinomycetes</taxon>
        <taxon>Micromonosporales</taxon>
        <taxon>Micromonosporaceae</taxon>
        <taxon>Micromonospora</taxon>
    </lineage>
</organism>
<accession>A0A1C3N4Q3</accession>
<evidence type="ECO:0000313" key="2">
    <source>
        <dbReference type="EMBL" id="SBV27570.1"/>
    </source>
</evidence>
<dbReference type="STRING" id="307121.GA0070620_3094"/>
<dbReference type="InterPro" id="IPR003615">
    <property type="entry name" value="HNH_nuc"/>
</dbReference>
<keyword evidence="2" id="KW-0255">Endonuclease</keyword>